<evidence type="ECO:0000313" key="1">
    <source>
        <dbReference type="EMBL" id="SFE65529.1"/>
    </source>
</evidence>
<sequence>MKKTFQTIDYEWLTRTTGDPFADTGGYVIQYLSNIYPDKDIDWLIDYVTKIYVNDWDAKLNAFFLNSKITQPAYKGAKKISETISYFKALIEEKEKNEQGFCRITGRNVKLFNAGRDNSMMSGSGTFINFHHFFDSGLKLSKEVIIRMHFVPLGSLLLAGKVALLKSNDESLSYFFVEKNIENNLANIRNGIKEGVVKSEFKNPANAIFDFVDKSLSQFKRLEKKASLTLYHFTNFGASPEIEIYHLPATVFLFYSLCHKINYKQDWQNFVRAHYKNSKNKGAIYNRQDRTFNIEKKGKVESIDYDEYKTWTNSILDKLLNGQSLVPEFHQWSKKGNKIHFDIIRIYLQNIRNMKKETIDKLLELADFIIKDKSEDQIRKSINKLNGASKAHELRRFLLNLVEENYNNENEKPLITVKDYTDYLFSDSSNTGEIRDVLLIAIYQKMHELNLKIKLAEEITEEVEQ</sequence>
<evidence type="ECO:0000313" key="2">
    <source>
        <dbReference type="Proteomes" id="UP000181976"/>
    </source>
</evidence>
<keyword evidence="2" id="KW-1185">Reference proteome</keyword>
<accession>A0A1I2CB12</accession>
<dbReference type="InParanoid" id="A0A1I2CB12"/>
<dbReference type="eggNOG" id="ENOG502Z8CM">
    <property type="taxonomic scope" value="Bacteria"/>
</dbReference>
<dbReference type="EMBL" id="FONA01000015">
    <property type="protein sequence ID" value="SFE65529.1"/>
    <property type="molecule type" value="Genomic_DNA"/>
</dbReference>
<protein>
    <submittedName>
        <fullName evidence="1">CRISPR-associated protein, Cst1 family</fullName>
    </submittedName>
</protein>
<dbReference type="AlphaFoldDB" id="A0A1I2CB12"/>
<name>A0A1I2CB12_9BACT</name>
<dbReference type="NCBIfam" id="TIGR01908">
    <property type="entry name" value="cas_CXXC_CXXC"/>
    <property type="match status" value="1"/>
</dbReference>
<reference evidence="1 2" key="1">
    <citation type="submission" date="2016-10" db="EMBL/GenBank/DDBJ databases">
        <authorList>
            <person name="de Groot N.N."/>
        </authorList>
    </citation>
    <scope>NUCLEOTIDE SEQUENCE [LARGE SCALE GENOMIC DNA]</scope>
    <source>
        <strain evidence="1 2">DSM 19012</strain>
    </source>
</reference>
<dbReference type="InterPro" id="IPR010180">
    <property type="entry name" value="CRISPR-assoc_prot_CXXC-CXXC"/>
</dbReference>
<dbReference type="OrthoDB" id="1099873at2"/>
<proteinExistence type="predicted"/>
<organism evidence="1 2">
    <name type="scientific">Thermophagus xiamenensis</name>
    <dbReference type="NCBI Taxonomy" id="385682"/>
    <lineage>
        <taxon>Bacteria</taxon>
        <taxon>Pseudomonadati</taxon>
        <taxon>Bacteroidota</taxon>
        <taxon>Bacteroidia</taxon>
        <taxon>Marinilabiliales</taxon>
        <taxon>Marinilabiliaceae</taxon>
        <taxon>Thermophagus</taxon>
    </lineage>
</organism>
<dbReference type="Proteomes" id="UP000181976">
    <property type="component" value="Unassembled WGS sequence"/>
</dbReference>
<dbReference type="STRING" id="385682.SAMN05444380_11587"/>
<gene>
    <name evidence="1" type="ORF">SAMN05444380_11587</name>
</gene>